<proteinExistence type="predicted"/>
<accession>A0A124G9I3</accession>
<feature type="transmembrane region" description="Helical" evidence="1">
    <location>
        <begin position="248"/>
        <end position="271"/>
    </location>
</feature>
<organism evidence="2 3">
    <name type="scientific">Actinoplanes awajinensis subsp. mycoplanecinus</name>
    <dbReference type="NCBI Taxonomy" id="135947"/>
    <lineage>
        <taxon>Bacteria</taxon>
        <taxon>Bacillati</taxon>
        <taxon>Actinomycetota</taxon>
        <taxon>Actinomycetes</taxon>
        <taxon>Micromonosporales</taxon>
        <taxon>Micromonosporaceae</taxon>
        <taxon>Actinoplanes</taxon>
    </lineage>
</organism>
<keyword evidence="3" id="KW-1185">Reference proteome</keyword>
<protein>
    <submittedName>
        <fullName evidence="2">Uncharacterized protein</fullName>
    </submittedName>
</protein>
<keyword evidence="1" id="KW-0812">Transmembrane</keyword>
<dbReference type="AlphaFoldDB" id="A0A124G9I3"/>
<dbReference type="OrthoDB" id="4501073at2"/>
<feature type="transmembrane region" description="Helical" evidence="1">
    <location>
        <begin position="416"/>
        <end position="434"/>
    </location>
</feature>
<evidence type="ECO:0000256" key="1">
    <source>
        <dbReference type="SAM" id="Phobius"/>
    </source>
</evidence>
<evidence type="ECO:0000313" key="3">
    <source>
        <dbReference type="Proteomes" id="UP000053244"/>
    </source>
</evidence>
<keyword evidence="1" id="KW-1133">Transmembrane helix</keyword>
<comment type="caution">
    <text evidence="2">The sequence shown here is derived from an EMBL/GenBank/DDBJ whole genome shotgun (WGS) entry which is preliminary data.</text>
</comment>
<reference evidence="2 3" key="1">
    <citation type="submission" date="2015-10" db="EMBL/GenBank/DDBJ databases">
        <authorList>
            <person name="Gilbert D.G."/>
        </authorList>
    </citation>
    <scope>NUCLEOTIDE SEQUENCE [LARGE SCALE GENOMIC DNA]</scope>
    <source>
        <strain evidence="2 3">NRRL B-16712</strain>
    </source>
</reference>
<gene>
    <name evidence="2" type="ORF">ADL15_28920</name>
</gene>
<dbReference type="RefSeq" id="WP_067697784.1">
    <property type="nucleotide sequence ID" value="NZ_LLZH01000281.1"/>
</dbReference>
<dbReference type="Proteomes" id="UP000053244">
    <property type="component" value="Unassembled WGS sequence"/>
</dbReference>
<keyword evidence="1" id="KW-0472">Membrane</keyword>
<feature type="transmembrane region" description="Helical" evidence="1">
    <location>
        <begin position="385"/>
        <end position="404"/>
    </location>
</feature>
<dbReference type="EMBL" id="LLZH01000281">
    <property type="protein sequence ID" value="KUL29185.1"/>
    <property type="molecule type" value="Genomic_DNA"/>
</dbReference>
<name>A0A124G9I3_9ACTN</name>
<sequence length="666" mass="75086">MSTATHTNVAGGNASVGVQASVVQGNVVHVAGDYKAENDTSPEDTFRRGVRLLDAHIPAKARDVIEQAVADGYETAEVHFYRLLALLTGRTRHQLDSADFDQIDVICDHVRPLDGHDAWHAGLRAIFLLLSSVRRGDTGEVVKAVERLAPRQRDLILRHLGVLQEGSIEDQMWQLSVDQAYIGKASGDRENRVWAFFEPKPTEPRARHARPFSAEPIDWLRALGGGGIFGYACLQVGSSALRSGELSLMLASALAVVGAAVFLVNGSDWYFRIQRVRAKNEQMKAARKDENAPVDGFARGVGRLVDNYFRKYVPKDGTDRESWLEQTAGIRQSIRDELSELYREKRTKHDQIAWLVRHLVSEVRAQWDNGTLLAYQQQWRAPLRVKAACITGFAVVIAAGFWIVPTALTTAPLVGTAWLLISVPSGVFAVMGVFRLDAERRRTRADEKEYWQRLARRQKAYERWVQKLTCKPTDAEMAEWLECDRRILVEETMRYYRLRPDHVIAHAFIEARGGSAKRARVQHGPWRYSRYRMLLFLLTDEGVRQVDIDLDFYAGASQRTQRLTYRYATVTAVRVAGVEGQRQTFELTLFSGEPVTVPVFDPSDGEDTDEDDKGLSRLAFDASGLTQTLDVLEGIAAEGKEWIRRRRNRADERLGDLADAIRDLIE</sequence>
<evidence type="ECO:0000313" key="2">
    <source>
        <dbReference type="EMBL" id="KUL29185.1"/>
    </source>
</evidence>